<dbReference type="GO" id="GO:0032993">
    <property type="term" value="C:protein-DNA complex"/>
    <property type="evidence" value="ECO:0007669"/>
    <property type="project" value="TreeGrafter"/>
</dbReference>
<reference evidence="6 7" key="1">
    <citation type="submission" date="2016-11" db="EMBL/GenBank/DDBJ databases">
        <authorList>
            <person name="Jaros S."/>
            <person name="Januszkiewicz K."/>
            <person name="Wedrychowicz H."/>
        </authorList>
    </citation>
    <scope>NUCLEOTIDE SEQUENCE [LARGE SCALE GENOMIC DNA]</scope>
    <source>
        <strain evidence="6 7">IBRC-M 10683</strain>
    </source>
</reference>
<dbReference type="Gene3D" id="1.10.10.10">
    <property type="entry name" value="Winged helix-like DNA-binding domain superfamily/Winged helix DNA-binding domain"/>
    <property type="match status" value="1"/>
</dbReference>
<dbReference type="STRING" id="930117.SAMN05216225_1001271"/>
<dbReference type="AlphaFoldDB" id="A0A1M5CK30"/>
<comment type="similarity">
    <text evidence="1">Belongs to the LysR transcriptional regulatory family.</text>
</comment>
<evidence type="ECO:0000313" key="7">
    <source>
        <dbReference type="Proteomes" id="UP000183988"/>
    </source>
</evidence>
<dbReference type="RefSeq" id="WP_084063187.1">
    <property type="nucleotide sequence ID" value="NZ_FQVW01000001.1"/>
</dbReference>
<dbReference type="Pfam" id="PF00126">
    <property type="entry name" value="HTH_1"/>
    <property type="match status" value="1"/>
</dbReference>
<evidence type="ECO:0000256" key="2">
    <source>
        <dbReference type="ARBA" id="ARBA00023015"/>
    </source>
</evidence>
<dbReference type="InterPro" id="IPR036390">
    <property type="entry name" value="WH_DNA-bd_sf"/>
</dbReference>
<keyword evidence="3" id="KW-0238">DNA-binding</keyword>
<proteinExistence type="inferred from homology"/>
<evidence type="ECO:0000259" key="5">
    <source>
        <dbReference type="PROSITE" id="PS50931"/>
    </source>
</evidence>
<dbReference type="GO" id="GO:0003700">
    <property type="term" value="F:DNA-binding transcription factor activity"/>
    <property type="evidence" value="ECO:0007669"/>
    <property type="project" value="InterPro"/>
</dbReference>
<feature type="domain" description="HTH lysR-type" evidence="5">
    <location>
        <begin position="1"/>
        <end position="58"/>
    </location>
</feature>
<dbReference type="PANTHER" id="PTHR30346:SF0">
    <property type="entry name" value="HCA OPERON TRANSCRIPTIONAL ACTIVATOR HCAR"/>
    <property type="match status" value="1"/>
</dbReference>
<evidence type="ECO:0000256" key="4">
    <source>
        <dbReference type="ARBA" id="ARBA00023163"/>
    </source>
</evidence>
<dbReference type="InterPro" id="IPR000847">
    <property type="entry name" value="LysR_HTH_N"/>
</dbReference>
<evidence type="ECO:0000256" key="3">
    <source>
        <dbReference type="ARBA" id="ARBA00023125"/>
    </source>
</evidence>
<sequence>MDIRTIQAFLLAAEHENFRVVAEKLYVTQPAISTKIKLLEKELGDKLFIKEGRNVVLTEFGRFFYEEAKSILT</sequence>
<dbReference type="FunFam" id="1.10.10.10:FF:000001">
    <property type="entry name" value="LysR family transcriptional regulator"/>
    <property type="match status" value="1"/>
</dbReference>
<dbReference type="EMBL" id="FQVW01000001">
    <property type="protein sequence ID" value="SHF54772.1"/>
    <property type="molecule type" value="Genomic_DNA"/>
</dbReference>
<name>A0A1M5CK30_9BACI</name>
<dbReference type="Proteomes" id="UP000183988">
    <property type="component" value="Unassembled WGS sequence"/>
</dbReference>
<dbReference type="OrthoDB" id="9785745at2"/>
<protein>
    <submittedName>
        <fullName evidence="6">Regulatory helix-turn-helix protein, lysR family</fullName>
    </submittedName>
</protein>
<dbReference type="PRINTS" id="PR00039">
    <property type="entry name" value="HTHLYSR"/>
</dbReference>
<dbReference type="InterPro" id="IPR036388">
    <property type="entry name" value="WH-like_DNA-bd_sf"/>
</dbReference>
<keyword evidence="2" id="KW-0805">Transcription regulation</keyword>
<organism evidence="6 7">
    <name type="scientific">Ornithinibacillus halophilus</name>
    <dbReference type="NCBI Taxonomy" id="930117"/>
    <lineage>
        <taxon>Bacteria</taxon>
        <taxon>Bacillati</taxon>
        <taxon>Bacillota</taxon>
        <taxon>Bacilli</taxon>
        <taxon>Bacillales</taxon>
        <taxon>Bacillaceae</taxon>
        <taxon>Ornithinibacillus</taxon>
    </lineage>
</organism>
<evidence type="ECO:0000256" key="1">
    <source>
        <dbReference type="ARBA" id="ARBA00009437"/>
    </source>
</evidence>
<dbReference type="SUPFAM" id="SSF46785">
    <property type="entry name" value="Winged helix' DNA-binding domain"/>
    <property type="match status" value="1"/>
</dbReference>
<keyword evidence="4" id="KW-0804">Transcription</keyword>
<evidence type="ECO:0000313" key="6">
    <source>
        <dbReference type="EMBL" id="SHF54772.1"/>
    </source>
</evidence>
<accession>A0A1M5CK30</accession>
<keyword evidence="7" id="KW-1185">Reference proteome</keyword>
<dbReference type="PROSITE" id="PS50931">
    <property type="entry name" value="HTH_LYSR"/>
    <property type="match status" value="1"/>
</dbReference>
<gene>
    <name evidence="6" type="ORF">SAMN05216225_1001271</name>
</gene>
<dbReference type="GO" id="GO:0003677">
    <property type="term" value="F:DNA binding"/>
    <property type="evidence" value="ECO:0007669"/>
    <property type="project" value="UniProtKB-KW"/>
</dbReference>
<dbReference type="PANTHER" id="PTHR30346">
    <property type="entry name" value="TRANSCRIPTIONAL DUAL REGULATOR HCAR-RELATED"/>
    <property type="match status" value="1"/>
</dbReference>